<organism evidence="3 4">
    <name type="scientific">Agathobacter rectalis</name>
    <dbReference type="NCBI Taxonomy" id="39491"/>
    <lineage>
        <taxon>Bacteria</taxon>
        <taxon>Bacillati</taxon>
        <taxon>Bacillota</taxon>
        <taxon>Clostridia</taxon>
        <taxon>Lachnospirales</taxon>
        <taxon>Lachnospiraceae</taxon>
        <taxon>Agathobacter</taxon>
    </lineage>
</organism>
<evidence type="ECO:0000259" key="1">
    <source>
        <dbReference type="Pfam" id="PF00899"/>
    </source>
</evidence>
<dbReference type="SUPFAM" id="SSF69572">
    <property type="entry name" value="Activating enzymes of the ubiquitin-like proteins"/>
    <property type="match status" value="1"/>
</dbReference>
<dbReference type="Proteomes" id="UP000324325">
    <property type="component" value="Unassembled WGS sequence"/>
</dbReference>
<dbReference type="Pfam" id="PF00899">
    <property type="entry name" value="ThiF"/>
    <property type="match status" value="1"/>
</dbReference>
<dbReference type="InterPro" id="IPR032701">
    <property type="entry name" value="Prok-E2_B_dom"/>
</dbReference>
<dbReference type="RefSeq" id="WP_148884645.1">
    <property type="nucleotide sequence ID" value="NZ_VSTG01000001.1"/>
</dbReference>
<reference evidence="3 4" key="2">
    <citation type="submission" date="2019-09" db="EMBL/GenBank/DDBJ databases">
        <title>Strain-level analysis of Eubacterium rectale using genomes from metagenomes.</title>
        <authorList>
            <person name="Karcher N."/>
            <person name="Segata N."/>
        </authorList>
    </citation>
    <scope>NUCLEOTIDE SEQUENCE [LARGE SCALE GENOMIC DNA]</scope>
    <source>
        <strain evidence="3 4">L2-21</strain>
    </source>
</reference>
<dbReference type="InterPro" id="IPR035985">
    <property type="entry name" value="Ubiquitin-activating_enz"/>
</dbReference>
<proteinExistence type="predicted"/>
<accession>A0A5S4VLC0</accession>
<name>A0A5S4VLC0_9FIRM</name>
<comment type="caution">
    <text evidence="3">The sequence shown here is derived from an EMBL/GenBank/DDBJ whole genome shotgun (WGS) entry which is preliminary data.</text>
</comment>
<dbReference type="InterPro" id="IPR000594">
    <property type="entry name" value="ThiF_NAD_FAD-bd"/>
</dbReference>
<feature type="domain" description="THIF-type NAD/FAD binding fold" evidence="1">
    <location>
        <begin position="309"/>
        <end position="506"/>
    </location>
</feature>
<evidence type="ECO:0000313" key="3">
    <source>
        <dbReference type="EMBL" id="TYL60028.1"/>
    </source>
</evidence>
<feature type="domain" description="Prokaryotic E2 family B" evidence="2">
    <location>
        <begin position="36"/>
        <end position="132"/>
    </location>
</feature>
<dbReference type="GO" id="GO:0008641">
    <property type="term" value="F:ubiquitin-like modifier activating enzyme activity"/>
    <property type="evidence" value="ECO:0007669"/>
    <property type="project" value="InterPro"/>
</dbReference>
<evidence type="ECO:0000313" key="4">
    <source>
        <dbReference type="Proteomes" id="UP000324325"/>
    </source>
</evidence>
<dbReference type="AlphaFoldDB" id="A0A5S4VLC0"/>
<dbReference type="Pfam" id="PF14461">
    <property type="entry name" value="Prok-E2_B"/>
    <property type="match status" value="1"/>
</dbReference>
<evidence type="ECO:0000259" key="2">
    <source>
        <dbReference type="Pfam" id="PF14461"/>
    </source>
</evidence>
<protein>
    <submittedName>
        <fullName evidence="3">Uncharacterized protein</fullName>
    </submittedName>
</protein>
<gene>
    <name evidence="3" type="ORF">FYL37_00035</name>
</gene>
<reference evidence="3 4" key="1">
    <citation type="submission" date="2019-08" db="EMBL/GenBank/DDBJ databases">
        <authorList>
            <person name="Duncan S."/>
            <person name="Walker A."/>
        </authorList>
    </citation>
    <scope>NUCLEOTIDE SEQUENCE [LARGE SCALE GENOMIC DNA]</scope>
    <source>
        <strain evidence="3 4">L2-21</strain>
    </source>
</reference>
<sequence>MMDDQLEQYIEYLKEEGYSDCNIVDGYIFIKLKIENKDIVLKCNLDSPFPYKFPSIYIVRDRSDEIEAIPHKNGDDSLCLYDTGKAIPNFFEPQRLLLESIQKAERNICVGIKGENQYDFITEFTAYWKSKIVKADSFLNDESKTKQIVWLMRASNTINAIIAESEEQLRHITSMIWKEKDSKGNVHEALCVSLDGSKITEIPENDVQVIRMIMSSAYDAKRYQSFMQKNLEKIKLIIMKIYMPNGIMTIGWVHLAAQQQHGFRKGKANITLAYSNKQTDVGFPIQINDCSQSRLYNRGSDGQPAKWDSVAILGCGSVGSAVAELMMRLGTTDYLLVDNEYLSAENVARHYCGYDLIGLRKTRSIQFMLCHHNPNISCQCLNDDIHYILDHEVKQFENYGIIVVAVANLSVEHHIVEYVNKGIIKQPVIILWMEPYGMGGHALLVNKKQDLYEELFSKKDLQFQYGIVKNPERYLKREAGCESSYMPYSGFAVSLFAHSIFEYIQSEKISSEQNVLITWIGKISNASNYDISISTKYEDKKDFEIIKRRVD</sequence>
<dbReference type="EMBL" id="VSTG01000001">
    <property type="protein sequence ID" value="TYL60028.1"/>
    <property type="molecule type" value="Genomic_DNA"/>
</dbReference>
<dbReference type="Gene3D" id="3.40.50.720">
    <property type="entry name" value="NAD(P)-binding Rossmann-like Domain"/>
    <property type="match status" value="1"/>
</dbReference>